<dbReference type="Pfam" id="PF08282">
    <property type="entry name" value="Hydrolase_3"/>
    <property type="match status" value="1"/>
</dbReference>
<dbReference type="InterPro" id="IPR023214">
    <property type="entry name" value="HAD_sf"/>
</dbReference>
<keyword evidence="7" id="KW-1185">Reference proteome</keyword>
<dbReference type="SFLD" id="SFLDG01140">
    <property type="entry name" value="C2.B:_Phosphomannomutase_and_P"/>
    <property type="match status" value="1"/>
</dbReference>
<protein>
    <submittedName>
        <fullName evidence="6">Cof subfamily protein (Haloacid dehalogenase superfamily)</fullName>
    </submittedName>
</protein>
<evidence type="ECO:0000313" key="7">
    <source>
        <dbReference type="Proteomes" id="UP000767854"/>
    </source>
</evidence>
<dbReference type="RefSeq" id="WP_204664070.1">
    <property type="nucleotide sequence ID" value="NZ_JAFBDT010000011.1"/>
</dbReference>
<keyword evidence="4" id="KW-0460">Magnesium</keyword>
<dbReference type="CDD" id="cd07516">
    <property type="entry name" value="HAD_Pase"/>
    <property type="match status" value="1"/>
</dbReference>
<evidence type="ECO:0000256" key="3">
    <source>
        <dbReference type="ARBA" id="ARBA00022801"/>
    </source>
</evidence>
<comment type="caution">
    <text evidence="6">The sequence shown here is derived from an EMBL/GenBank/DDBJ whole genome shotgun (WGS) entry which is preliminary data.</text>
</comment>
<dbReference type="InterPro" id="IPR036412">
    <property type="entry name" value="HAD-like_sf"/>
</dbReference>
<evidence type="ECO:0000256" key="4">
    <source>
        <dbReference type="ARBA" id="ARBA00022842"/>
    </source>
</evidence>
<sequence length="274" mass="31017">MNRDVKLIISDLDGTLLGKDHQLSDYTKKVIRALDQSDVHFWIATGRHHCDAMNIKKQLDVKAHVISSNGATIANEEGELIEQETIPREIVEKILALPVQDGVFQNLYQGNLWLMEKPDEVFSSYYTPDDFKYTLCQFESYLDQPINKVFFTSFYNERLVPIAQEIQDRYGDFVEVTFSMNECLEIMPKHVNKGTAIVKLLNKMGLKPSEVVAFGDGLNDYEMLQVVGKGYVMANAHPKLKSLLPGHDIAGDNDENAVAKWIESMLDLSEIISA</sequence>
<dbReference type="Gene3D" id="3.30.1240.10">
    <property type="match status" value="1"/>
</dbReference>
<name>A0ABS2MRH9_9FIRM</name>
<dbReference type="NCBIfam" id="TIGR01484">
    <property type="entry name" value="HAD-SF-IIB"/>
    <property type="match status" value="2"/>
</dbReference>
<evidence type="ECO:0000256" key="2">
    <source>
        <dbReference type="ARBA" id="ARBA00022723"/>
    </source>
</evidence>
<dbReference type="PANTHER" id="PTHR47267:SF4">
    <property type="entry name" value="PYRIDOXAL PHOSPHATE PHOSPHATASE YIGL"/>
    <property type="match status" value="1"/>
</dbReference>
<dbReference type="Gene3D" id="3.40.50.1000">
    <property type="entry name" value="HAD superfamily/HAD-like"/>
    <property type="match status" value="1"/>
</dbReference>
<comment type="similarity">
    <text evidence="5">Belongs to the HAD-like hydrolase superfamily. Cof family.</text>
</comment>
<proteinExistence type="inferred from homology"/>
<dbReference type="InterPro" id="IPR006379">
    <property type="entry name" value="HAD-SF_hydro_IIB"/>
</dbReference>
<organism evidence="6 7">
    <name type="scientific">Fusibacter tunisiensis</name>
    <dbReference type="NCBI Taxonomy" id="1008308"/>
    <lineage>
        <taxon>Bacteria</taxon>
        <taxon>Bacillati</taxon>
        <taxon>Bacillota</taxon>
        <taxon>Clostridia</taxon>
        <taxon>Eubacteriales</taxon>
        <taxon>Eubacteriales Family XII. Incertae Sedis</taxon>
        <taxon>Fusibacter</taxon>
    </lineage>
</organism>
<dbReference type="PANTHER" id="PTHR47267">
    <property type="match status" value="1"/>
</dbReference>
<reference evidence="6 7" key="1">
    <citation type="submission" date="2021-01" db="EMBL/GenBank/DDBJ databases">
        <title>Genomic Encyclopedia of Type Strains, Phase IV (KMG-IV): sequencing the most valuable type-strain genomes for metagenomic binning, comparative biology and taxonomic classification.</title>
        <authorList>
            <person name="Goeker M."/>
        </authorList>
    </citation>
    <scope>NUCLEOTIDE SEQUENCE [LARGE SCALE GENOMIC DNA]</scope>
    <source>
        <strain evidence="6 7">DSM 24436</strain>
    </source>
</reference>
<keyword evidence="2" id="KW-0479">Metal-binding</keyword>
<dbReference type="Proteomes" id="UP000767854">
    <property type="component" value="Unassembled WGS sequence"/>
</dbReference>
<dbReference type="NCBIfam" id="TIGR00099">
    <property type="entry name" value="Cof-subfamily"/>
    <property type="match status" value="1"/>
</dbReference>
<dbReference type="EMBL" id="JAFBDT010000011">
    <property type="protein sequence ID" value="MBM7562031.1"/>
    <property type="molecule type" value="Genomic_DNA"/>
</dbReference>
<evidence type="ECO:0000313" key="6">
    <source>
        <dbReference type="EMBL" id="MBM7562031.1"/>
    </source>
</evidence>
<dbReference type="SFLD" id="SFLDS00003">
    <property type="entry name" value="Haloacid_Dehalogenase"/>
    <property type="match status" value="1"/>
</dbReference>
<dbReference type="SFLD" id="SFLDG01144">
    <property type="entry name" value="C2.B.4:_PGP_Like"/>
    <property type="match status" value="1"/>
</dbReference>
<dbReference type="PROSITE" id="PS01229">
    <property type="entry name" value="COF_2"/>
    <property type="match status" value="1"/>
</dbReference>
<comment type="cofactor">
    <cofactor evidence="1">
        <name>Mg(2+)</name>
        <dbReference type="ChEBI" id="CHEBI:18420"/>
    </cofactor>
</comment>
<gene>
    <name evidence="6" type="ORF">JOC49_001574</name>
</gene>
<accession>A0ABS2MRH9</accession>
<evidence type="ECO:0000256" key="5">
    <source>
        <dbReference type="ARBA" id="ARBA00034778"/>
    </source>
</evidence>
<dbReference type="SUPFAM" id="SSF56784">
    <property type="entry name" value="HAD-like"/>
    <property type="match status" value="1"/>
</dbReference>
<keyword evidence="3" id="KW-0378">Hydrolase</keyword>
<evidence type="ECO:0000256" key="1">
    <source>
        <dbReference type="ARBA" id="ARBA00001946"/>
    </source>
</evidence>
<dbReference type="InterPro" id="IPR000150">
    <property type="entry name" value="Cof"/>
</dbReference>